<evidence type="ECO:0000256" key="1">
    <source>
        <dbReference type="SAM" id="MobiDB-lite"/>
    </source>
</evidence>
<evidence type="ECO:0000313" key="2">
    <source>
        <dbReference type="EMBL" id="GLS01014.1"/>
    </source>
</evidence>
<dbReference type="InterPro" id="IPR009560">
    <property type="entry name" value="DUF1176"/>
</dbReference>
<keyword evidence="3" id="KW-1185">Reference proteome</keyword>
<gene>
    <name evidence="2" type="primary">rpfI</name>
    <name evidence="2" type="ORF">GCM10007859_10240</name>
</gene>
<evidence type="ECO:0008006" key="4">
    <source>
        <dbReference type="Google" id="ProtNLM"/>
    </source>
</evidence>
<dbReference type="Pfam" id="PF06674">
    <property type="entry name" value="DUF1176"/>
    <property type="match status" value="1"/>
</dbReference>
<feature type="region of interest" description="Disordered" evidence="1">
    <location>
        <begin position="1"/>
        <end position="31"/>
    </location>
</feature>
<accession>A0ABQ6BMJ4</accession>
<protein>
    <recommendedName>
        <fullName evidence="4">DUF1176 domain-containing protein</fullName>
    </recommendedName>
</protein>
<feature type="compositionally biased region" description="Low complexity" evidence="1">
    <location>
        <begin position="1"/>
        <end position="25"/>
    </location>
</feature>
<evidence type="ECO:0000313" key="3">
    <source>
        <dbReference type="Proteomes" id="UP001156921"/>
    </source>
</evidence>
<sequence length="356" mass="35908">MTLAACSPADQAPAASVPAQATASDPGAPASAALSESRKFRDWLAVCDNVNDCVAFGPASEGTGWVRVGSAPGPDGARTVTVGFWPSGGDGLTGPITLTLDGRRHIATPVAGDHDPVSTAEVRAADAAAAASDLAGGRTLTLAAGGETVPISLSGAAAALLWIDERQGRLDTVTALVRKGPRPATSVPGAPAAPPVVAAPPIAQTGFGDTGQTLPPALEDVPAVKACRAETGGTGLSDAVMSARLDASTELWAVPCFAGAYNIGHDWYLTGPNGRNPRAVSLQSADGESGAGTINGGYDAGARTLTAFSKGRGIGDCGTASTWTWTGRAFVLSAETAMTECWGVPVDYWPSTWRTR</sequence>
<dbReference type="Proteomes" id="UP001156921">
    <property type="component" value="Unassembled WGS sequence"/>
</dbReference>
<reference evidence="3" key="1">
    <citation type="journal article" date="2019" name="Int. J. Syst. Evol. Microbiol.">
        <title>The Global Catalogue of Microorganisms (GCM) 10K type strain sequencing project: providing services to taxonomists for standard genome sequencing and annotation.</title>
        <authorList>
            <consortium name="The Broad Institute Genomics Platform"/>
            <consortium name="The Broad Institute Genome Sequencing Center for Infectious Disease"/>
            <person name="Wu L."/>
            <person name="Ma J."/>
        </authorList>
    </citation>
    <scope>NUCLEOTIDE SEQUENCE [LARGE SCALE GENOMIC DNA]</scope>
    <source>
        <strain evidence="3">NBRC 110107</strain>
    </source>
</reference>
<comment type="caution">
    <text evidence="2">The sequence shown here is derived from an EMBL/GenBank/DDBJ whole genome shotgun (WGS) entry which is preliminary data.</text>
</comment>
<proteinExistence type="predicted"/>
<name>A0ABQ6BMJ4_9CAUL</name>
<dbReference type="RefSeq" id="WP_284221864.1">
    <property type="nucleotide sequence ID" value="NZ_BSOY01000015.1"/>
</dbReference>
<dbReference type="EMBL" id="BSOY01000015">
    <property type="protein sequence ID" value="GLS01014.1"/>
    <property type="molecule type" value="Genomic_DNA"/>
</dbReference>
<organism evidence="2 3">
    <name type="scientific">Brevundimonas denitrificans</name>
    <dbReference type="NCBI Taxonomy" id="1443434"/>
    <lineage>
        <taxon>Bacteria</taxon>
        <taxon>Pseudomonadati</taxon>
        <taxon>Pseudomonadota</taxon>
        <taxon>Alphaproteobacteria</taxon>
        <taxon>Caulobacterales</taxon>
        <taxon>Caulobacteraceae</taxon>
        <taxon>Brevundimonas</taxon>
    </lineage>
</organism>